<evidence type="ECO:0000313" key="5">
    <source>
        <dbReference type="Proteomes" id="UP000094025"/>
    </source>
</evidence>
<keyword evidence="5" id="KW-1185">Reference proteome</keyword>
<dbReference type="GO" id="GO:0000166">
    <property type="term" value="F:nucleotide binding"/>
    <property type="evidence" value="ECO:0007669"/>
    <property type="project" value="InterPro"/>
</dbReference>
<dbReference type="Pfam" id="PF22725">
    <property type="entry name" value="GFO_IDH_MocA_C3"/>
    <property type="match status" value="1"/>
</dbReference>
<evidence type="ECO:0000259" key="2">
    <source>
        <dbReference type="Pfam" id="PF01408"/>
    </source>
</evidence>
<evidence type="ECO:0000259" key="3">
    <source>
        <dbReference type="Pfam" id="PF22725"/>
    </source>
</evidence>
<dbReference type="InterPro" id="IPR055170">
    <property type="entry name" value="GFO_IDH_MocA-like_dom"/>
</dbReference>
<reference evidence="4 5" key="1">
    <citation type="journal article" date="2016" name="Int. J. Syst. Evol. Microbiol.">
        <title>Ensifer glycinis sp. nov., an novel rhizobial species associated with Glycine spp.</title>
        <authorList>
            <person name="Yan H."/>
            <person name="Yan J."/>
            <person name="Sui X.H."/>
            <person name="Wang E.T."/>
            <person name="Chen W.X."/>
            <person name="Zhang X.X."/>
            <person name="Chen W.F."/>
        </authorList>
    </citation>
    <scope>NUCLEOTIDE SEQUENCE [LARGE SCALE GENOMIC DNA]</scope>
    <source>
        <strain evidence="4 5">CCBAU 23380</strain>
    </source>
</reference>
<comment type="caution">
    <text evidence="4">The sequence shown here is derived from an EMBL/GenBank/DDBJ whole genome shotgun (WGS) entry which is preliminary data.</text>
</comment>
<dbReference type="AlphaFoldDB" id="A0A178XMR4"/>
<gene>
    <name evidence="4" type="ORF">AU381_18495</name>
</gene>
<dbReference type="SUPFAM" id="SSF51735">
    <property type="entry name" value="NAD(P)-binding Rossmann-fold domains"/>
    <property type="match status" value="1"/>
</dbReference>
<dbReference type="EMBL" id="LPUX01000064">
    <property type="protein sequence ID" value="OAP36494.1"/>
    <property type="molecule type" value="Genomic_DNA"/>
</dbReference>
<dbReference type="OrthoDB" id="9768836at2"/>
<dbReference type="Gene3D" id="3.30.360.10">
    <property type="entry name" value="Dihydrodipicolinate Reductase, domain 2"/>
    <property type="match status" value="1"/>
</dbReference>
<dbReference type="InterPro" id="IPR036291">
    <property type="entry name" value="NAD(P)-bd_dom_sf"/>
</dbReference>
<dbReference type="Gene3D" id="3.40.50.720">
    <property type="entry name" value="NAD(P)-binding Rossmann-like Domain"/>
    <property type="match status" value="1"/>
</dbReference>
<protein>
    <submittedName>
        <fullName evidence="4">Oxidoreductase</fullName>
    </submittedName>
</protein>
<dbReference type="STRING" id="1472378.AU381_18495"/>
<dbReference type="Pfam" id="PF01408">
    <property type="entry name" value="GFO_IDH_MocA"/>
    <property type="match status" value="1"/>
</dbReference>
<organism evidence="4 5">
    <name type="scientific">Sinorhizobium glycinis</name>
    <dbReference type="NCBI Taxonomy" id="1472378"/>
    <lineage>
        <taxon>Bacteria</taxon>
        <taxon>Pseudomonadati</taxon>
        <taxon>Pseudomonadota</taxon>
        <taxon>Alphaproteobacteria</taxon>
        <taxon>Hyphomicrobiales</taxon>
        <taxon>Rhizobiaceae</taxon>
        <taxon>Sinorhizobium/Ensifer group</taxon>
        <taxon>Sinorhizobium</taxon>
    </lineage>
</organism>
<dbReference type="Proteomes" id="UP000094025">
    <property type="component" value="Unassembled WGS sequence"/>
</dbReference>
<dbReference type="SUPFAM" id="SSF55347">
    <property type="entry name" value="Glyceraldehyde-3-phosphate dehydrogenase-like, C-terminal domain"/>
    <property type="match status" value="1"/>
</dbReference>
<dbReference type="InterPro" id="IPR050463">
    <property type="entry name" value="Gfo/Idh/MocA_oxidrdct_glycsds"/>
</dbReference>
<dbReference type="RefSeq" id="WP_064243719.1">
    <property type="nucleotide sequence ID" value="NZ_LPUX01000064.1"/>
</dbReference>
<dbReference type="GO" id="GO:0016491">
    <property type="term" value="F:oxidoreductase activity"/>
    <property type="evidence" value="ECO:0007669"/>
    <property type="project" value="UniProtKB-KW"/>
</dbReference>
<evidence type="ECO:0000313" key="4">
    <source>
        <dbReference type="EMBL" id="OAP36494.1"/>
    </source>
</evidence>
<feature type="domain" description="GFO/IDH/MocA-like oxidoreductase" evidence="3">
    <location>
        <begin position="134"/>
        <end position="260"/>
    </location>
</feature>
<dbReference type="PANTHER" id="PTHR43818">
    <property type="entry name" value="BCDNA.GH03377"/>
    <property type="match status" value="1"/>
</dbReference>
<name>A0A178XMR4_9HYPH</name>
<sequence length="338" mass="37109">MTELRFAAVGLNHNHIYGQVNCLVRAGARLVGFHEPDDALAAEFVGVYRDVPRIASLEQILEDQSIGLITSAAVSAERAELAIRAMQRGKDVLTDKPGMTSLDQLAKVRRVQAETGRIYSILYSEHFESPATVKAGELVAAGAIGEVVHLVGLGPHRLRRETRPDWFFRRSDYGGILVDIASHQCEQFLFFTGASDATILSASVDNRSVPDKAELQDTGNIHLSTARATGTIHVNWLTPDGMPTWGDGRLFIVGTTGTIEVRKTVDLAGREGGNHLFLADRNGVEHIDCSGVELPFGRQLLNDIRDRTETAMPQERCFKAMELALRAQAIAEQNREKI</sequence>
<evidence type="ECO:0000256" key="1">
    <source>
        <dbReference type="ARBA" id="ARBA00023002"/>
    </source>
</evidence>
<keyword evidence="1" id="KW-0560">Oxidoreductase</keyword>
<dbReference type="InterPro" id="IPR000683">
    <property type="entry name" value="Gfo/Idh/MocA-like_OxRdtase_N"/>
</dbReference>
<proteinExistence type="predicted"/>
<accession>A0A178XMR4</accession>
<dbReference type="PANTHER" id="PTHR43818:SF11">
    <property type="entry name" value="BCDNA.GH03377"/>
    <property type="match status" value="1"/>
</dbReference>
<feature type="domain" description="Gfo/Idh/MocA-like oxidoreductase N-terminal" evidence="2">
    <location>
        <begin position="26"/>
        <end position="121"/>
    </location>
</feature>